<dbReference type="Proteomes" id="UP001521184">
    <property type="component" value="Unassembled WGS sequence"/>
</dbReference>
<feature type="region of interest" description="Disordered" evidence="1">
    <location>
        <begin position="39"/>
        <end position="123"/>
    </location>
</feature>
<protein>
    <recommendedName>
        <fullName evidence="4">C2H2-type domain-containing protein</fullName>
    </recommendedName>
</protein>
<keyword evidence="3" id="KW-1185">Reference proteome</keyword>
<name>A0ABR3TQC6_9PEZI</name>
<dbReference type="EMBL" id="JAKEKT020000035">
    <property type="protein sequence ID" value="KAL1642085.1"/>
    <property type="molecule type" value="Genomic_DNA"/>
</dbReference>
<reference evidence="2 3" key="1">
    <citation type="journal article" date="2023" name="Plant Dis.">
        <title>First Report of Diplodia intermedia Causing Canker and Dieback Diseases on Apple Trees in Canada.</title>
        <authorList>
            <person name="Ellouze W."/>
            <person name="Ilyukhin E."/>
            <person name="Sulman M."/>
            <person name="Ali S."/>
        </authorList>
    </citation>
    <scope>NUCLEOTIDE SEQUENCE [LARGE SCALE GENOMIC DNA]</scope>
    <source>
        <strain evidence="2 3">M45-28</strain>
    </source>
</reference>
<dbReference type="Gene3D" id="3.30.160.60">
    <property type="entry name" value="Classic Zinc Finger"/>
    <property type="match status" value="1"/>
</dbReference>
<evidence type="ECO:0000256" key="1">
    <source>
        <dbReference type="SAM" id="MobiDB-lite"/>
    </source>
</evidence>
<gene>
    <name evidence="2" type="ORF">SLS58_005674</name>
</gene>
<feature type="compositionally biased region" description="Polar residues" evidence="1">
    <location>
        <begin position="108"/>
        <end position="121"/>
    </location>
</feature>
<evidence type="ECO:0000313" key="2">
    <source>
        <dbReference type="EMBL" id="KAL1642085.1"/>
    </source>
</evidence>
<comment type="caution">
    <text evidence="2">The sequence shown here is derived from an EMBL/GenBank/DDBJ whole genome shotgun (WGS) entry which is preliminary data.</text>
</comment>
<proteinExistence type="predicted"/>
<accession>A0ABR3TQC6</accession>
<feature type="region of interest" description="Disordered" evidence="1">
    <location>
        <begin position="1"/>
        <end position="22"/>
    </location>
</feature>
<sequence>MPPHTYPRPTSNANHGHDNLLKQYAPKWDGSLLEAHADAFDPTASGGPSQSGIHYSSHPHLNDPTIINPPARAPYPSPPSSTGFPSPEQPRAATLHRPHVARPARASPPQSGNPSADNSENLRCCGRQYGSKYTFDRHRRESRTCRFGGGGREFHCYLCAPRPFGRRTTLKQHVQEVHRMSKDEAKKWVDTWYQRYGHENDYPGAMVGLEPTGRAW</sequence>
<organism evidence="2 3">
    <name type="scientific">Diplodia intermedia</name>
    <dbReference type="NCBI Taxonomy" id="856260"/>
    <lineage>
        <taxon>Eukaryota</taxon>
        <taxon>Fungi</taxon>
        <taxon>Dikarya</taxon>
        <taxon>Ascomycota</taxon>
        <taxon>Pezizomycotina</taxon>
        <taxon>Dothideomycetes</taxon>
        <taxon>Dothideomycetes incertae sedis</taxon>
        <taxon>Botryosphaeriales</taxon>
        <taxon>Botryosphaeriaceae</taxon>
        <taxon>Diplodia</taxon>
    </lineage>
</organism>
<evidence type="ECO:0008006" key="4">
    <source>
        <dbReference type="Google" id="ProtNLM"/>
    </source>
</evidence>
<evidence type="ECO:0000313" key="3">
    <source>
        <dbReference type="Proteomes" id="UP001521184"/>
    </source>
</evidence>